<dbReference type="FunFam" id="3.30.160.60:FF:000909">
    <property type="entry name" value="zinc finger and BTB domain-containing protein 40"/>
    <property type="match status" value="1"/>
</dbReference>
<dbReference type="InterPro" id="IPR033841">
    <property type="entry name" value="Pep_USP48"/>
</dbReference>
<dbReference type="EC" id="3.4.19.12" evidence="7"/>
<dbReference type="Pfam" id="PF00443">
    <property type="entry name" value="UCH"/>
    <property type="match status" value="1"/>
</dbReference>
<feature type="domain" description="BTB" evidence="27">
    <location>
        <begin position="1270"/>
        <end position="1333"/>
    </location>
</feature>
<dbReference type="Gene3D" id="3.30.710.10">
    <property type="entry name" value="Potassium Channel Kv1.1, Chain A"/>
    <property type="match status" value="1"/>
</dbReference>
<keyword evidence="12" id="KW-0677">Repeat</keyword>
<dbReference type="InterPro" id="IPR011333">
    <property type="entry name" value="SKP1/BTB/POZ_sf"/>
</dbReference>
<evidence type="ECO:0000256" key="7">
    <source>
        <dbReference type="ARBA" id="ARBA00012759"/>
    </source>
</evidence>
<keyword evidence="11" id="KW-0479">Metal-binding</keyword>
<evidence type="ECO:0000256" key="20">
    <source>
        <dbReference type="ARBA" id="ARBA00023125"/>
    </source>
</evidence>
<proteinExistence type="inferred from homology"/>
<dbReference type="InterPro" id="IPR000626">
    <property type="entry name" value="Ubiquitin-like_dom"/>
</dbReference>
<comment type="caution">
    <text evidence="31">The sequence shown here is derived from an EMBL/GenBank/DDBJ whole genome shotgun (WGS) entry which is preliminary data.</text>
</comment>
<keyword evidence="18" id="KW-0832">Ubl conjugation</keyword>
<comment type="similarity">
    <text evidence="6">Belongs to the peptidase C19 family.</text>
</comment>
<feature type="domain" description="C2H2-type" evidence="28">
    <location>
        <begin position="1879"/>
        <end position="1907"/>
    </location>
</feature>
<keyword evidence="13 24" id="KW-0863">Zinc-finger</keyword>
<dbReference type="FunFam" id="3.30.160.60:FF:000917">
    <property type="entry name" value="Zinc finger and BTB domain containing 40"/>
    <property type="match status" value="1"/>
</dbReference>
<feature type="domain" description="C2H2-type" evidence="28">
    <location>
        <begin position="1908"/>
        <end position="1935"/>
    </location>
</feature>
<reference evidence="31" key="1">
    <citation type="submission" date="2023-06" db="EMBL/GenBank/DDBJ databases">
        <title>Male Hemibagrus guttatus genome.</title>
        <authorList>
            <person name="Bian C."/>
        </authorList>
    </citation>
    <scope>NUCLEOTIDE SEQUENCE</scope>
    <source>
        <strain evidence="31">Male_cb2023</strain>
        <tissue evidence="31">Muscle</tissue>
    </source>
</reference>
<dbReference type="SUPFAM" id="SSF57667">
    <property type="entry name" value="beta-beta-alpha zinc fingers"/>
    <property type="match status" value="4"/>
</dbReference>
<evidence type="ECO:0000256" key="25">
    <source>
        <dbReference type="SAM" id="MobiDB-lite"/>
    </source>
</evidence>
<dbReference type="Proteomes" id="UP001274896">
    <property type="component" value="Unassembled WGS sequence"/>
</dbReference>
<evidence type="ECO:0000259" key="29">
    <source>
        <dbReference type="PROSITE" id="PS50235"/>
    </source>
</evidence>
<evidence type="ECO:0000256" key="10">
    <source>
        <dbReference type="ARBA" id="ARBA00022670"/>
    </source>
</evidence>
<comment type="catalytic activity">
    <reaction evidence="1">
        <text>Thiol-dependent hydrolysis of ester, thioester, amide, peptide and isopeptide bonds formed by the C-terminal Gly of ubiquitin (a 76-residue protein attached to proteins as an intracellular targeting signal).</text>
        <dbReference type="EC" id="3.4.19.12"/>
    </reaction>
</comment>
<dbReference type="FunFam" id="3.30.160.60:FF:000645">
    <property type="entry name" value="Zinc finger and BTB domain containing 40"/>
    <property type="match status" value="1"/>
</dbReference>
<dbReference type="InterPro" id="IPR038765">
    <property type="entry name" value="Papain-like_cys_pep_sf"/>
</dbReference>
<dbReference type="InterPro" id="IPR013087">
    <property type="entry name" value="Znf_C2H2_type"/>
</dbReference>
<dbReference type="PANTHER" id="PTHR24394">
    <property type="entry name" value="ZINC FINGER PROTEIN"/>
    <property type="match status" value="1"/>
</dbReference>
<evidence type="ECO:0000256" key="18">
    <source>
        <dbReference type="ARBA" id="ARBA00022843"/>
    </source>
</evidence>
<evidence type="ECO:0000256" key="1">
    <source>
        <dbReference type="ARBA" id="ARBA00000707"/>
    </source>
</evidence>
<dbReference type="InterPro" id="IPR035927">
    <property type="entry name" value="DUSP-like_sf"/>
</dbReference>
<evidence type="ECO:0000259" key="30">
    <source>
        <dbReference type="PROSITE" id="PS51283"/>
    </source>
</evidence>
<keyword evidence="19" id="KW-0805">Transcription regulation</keyword>
<evidence type="ECO:0000313" key="32">
    <source>
        <dbReference type="Proteomes" id="UP001274896"/>
    </source>
</evidence>
<dbReference type="Pfam" id="PF06337">
    <property type="entry name" value="DUSP"/>
    <property type="match status" value="1"/>
</dbReference>
<dbReference type="InterPro" id="IPR018200">
    <property type="entry name" value="USP_CS"/>
</dbReference>
<evidence type="ECO:0000256" key="19">
    <source>
        <dbReference type="ARBA" id="ARBA00023015"/>
    </source>
</evidence>
<evidence type="ECO:0000256" key="4">
    <source>
        <dbReference type="ARBA" id="ARBA00004496"/>
    </source>
</evidence>
<feature type="domain" description="C2H2-type" evidence="28">
    <location>
        <begin position="2169"/>
        <end position="2197"/>
    </location>
</feature>
<evidence type="ECO:0000256" key="12">
    <source>
        <dbReference type="ARBA" id="ARBA00022737"/>
    </source>
</evidence>
<dbReference type="FunFam" id="3.30.160.60:FF:001792">
    <property type="entry name" value="Zinc finger and BTB domain-containing 40"/>
    <property type="match status" value="1"/>
</dbReference>
<feature type="region of interest" description="Disordered" evidence="25">
    <location>
        <begin position="1066"/>
        <end position="1107"/>
    </location>
</feature>
<dbReference type="SMART" id="SM00355">
    <property type="entry name" value="ZnF_C2H2"/>
    <property type="match status" value="12"/>
</dbReference>
<dbReference type="InterPro" id="IPR044743">
    <property type="entry name" value="Ubl_USP48"/>
</dbReference>
<dbReference type="InterPro" id="IPR001394">
    <property type="entry name" value="Peptidase_C19_UCH"/>
</dbReference>
<evidence type="ECO:0000256" key="15">
    <source>
        <dbReference type="ARBA" id="ARBA00022801"/>
    </source>
</evidence>
<protein>
    <recommendedName>
        <fullName evidence="23">Ubiquitin carboxyl-terminal hydrolase 48</fullName>
        <ecNumber evidence="7">3.4.19.12</ecNumber>
    </recommendedName>
</protein>
<sequence>MYWSSALRFPAITERFTRDRFYNLRQSIKVVIDDDKFWKPEDTCQRWDKKQNQYVSIRRPSIVRELNNKMGGVDLTDRMISYYRMNVRTKKWTLQMLMHFTDVALANSWLLYHQDHTVCGTPRKGNMQFLEFRMEVAKTFLAQHNNAQDSTDLSEQEDNTEPSEPAKKRPVKELPHISVRRRANAHLPDVVNLTDAARCRATGCSGKTRVRMAPRLQLEKAAWRWVDIVKPEDITQEHIELAYRIAVPACKRGTCRRNCKGNPNCLVGIGEQSWLGEIDENTFHNIDDPNSERRDMNTFVGLTNLGATCYVNTFLQVWFHNLELRQMLYQCHNSRAEVHNTESATDYEPKTICEHLQYLFALLQNSNRRYIDPSGLVKALGLDTGQQQDAQEFSKLFLSLLEDTLSKQKDPNLQNVIQQQFCGQFSYVTVCNQCGRSSALPSRFYELELNIQGHKNLTECITEFLKEEKLDGDNRYFCESCQSKQCATRRIKLHSLPRTLNLQLMRFSGHKKKLNTYISFPEVLDMSPFLEGKEEKCMYELSAVLIHRGVSAYSGHYIAHVRDARTNDWYKFNDEEIEKMEGKKLQLGIEEDLAETVKSQTRKPKYSKGFHCSRNAYMLVYKSQEQQVDQTQTSVEVPAFLQKLVDQDNKKFEEWCSEMADMRKQSVDKGKAKHVEVKELYELLPPREGEPYEFVPVEWLKKWLDDSTAIKEIDNSHFLCSHGKLHPDRLNEAKRISHSAAEILFSRYGGGPRIDGSFLCRECVARRCRVLRLKNQLNEDYREVTNLAKAQLKSNEQGFWIGKASLRQWRQLALEQLEEEEEETKHSDCKTNGETSTCAKGGLSIQESERRLVTGEVWGKLKVYFPKAPEFTQQQEPCQQCMRLEREGKENEALNRMMANEQKSSLLNLFHDKNRPSLQKWPQDTDILYIVPLFFVDEWKKFIRKPAKSNPVSSIGNSILLCPHGGFMFTYDSLLQGDAQHVALLWPAEWDVICRLFLVDQPISICRICDTAQDNGNIQYHTEPELCRECREGFIFQQQRDLREYAQATVYVRKVIDSKKMIKEAAPEFGMSGSEAEDEREEPKIEGEKDPDFNQSEDGAKRQKLSEVSPAIAVSSSSSSCSSSSAAAAAAAAAAVGKSGIRRSMRHRKLRGEKALIVSANQTLKELKIQIMHAFSVAPFDQNLSIDGRSLTDDSATLGSLGVFPESIICLKADEPIADYAAMDDAYQDFTVMVQYVNLGYHLVCIMELPNYSRQLMQQLQTLRKESQFCDCTILVGDTAHLAHKVVLAASSMLFKSLLETSDSISIDTAVVTAQEFSSLLDMAYLGRLVPGKHDFTRVIAAADSLQMFDVAVGCKNILDQLVKQSEDGQGLKFHTEVALSETEQQRCLNASGPEFVSEGHGDNMKSPRNRLESQNEDGAVELLSHKRDALIRTLQDIQPLINILRTWDTLSSQQQHMLLGCFEGDPDVDIVFQRLLDQVKDGRGASAQAVVTLLDQIRSLKPDLESVEDKEQTGPDLKVTGGAVAKVAKSTGYQRELASELKDYLTGVENVSELLTRTADRCKSEDVKQVLLECSAEQNHGQVLRKLLSTLTEREIEEKSVLLLLKEAEDNSTNTADKRADDRIGASLLRTFQSRLCALNLEDQIIWRSLEEGPGIPSDQREVLQKEVDGKMEKLLRAALDGVARVDALFKHKKLILETINEIPDLERAAGDLDHDKDIREFLQCCCGADGGTETMQQVLERVLSRESQHVRPLCHLLSTSQTNFPQLSVLIEELGHVDAEHDEEIAGSEKEEGEKEEDRTHRRRKGVVVSYSCQWCNKNFDFKCRLLKHKKQCAFCPERVQSCTECSAMFPSVTALQQHQAEVHNGPPVKRKKVEPVTCELCGKTFKHPSGLLYHRRTEHLEERPYACEECGAKFAANSSLKNHMRLHTGEKPYLCKHCDMSFSVAAALSYHTKKKHSEGKMYSCQYCSATFAQSIELTRHVRTHTGDKPYVCRECGKGFKQANGLSVHLQTFHNISDPHDCQKCRVSFSCLEKLREHILEVHPKELHQCPECNKILSTAAQLEKHMSVHDGSKPYSCQSCHKSYQVNNFSDPMTLSGLWYHNRTTHPDAVTTEGSRSISHLLHCKICNKTFCNRSSLFKHNITKHPETHTVSEGGEKEAQAEAIVWRCLYCPRAMSSEQELQQHMLSEHVSQQGSVLACAVCSLSFLSEAEFQQHFLINHVQLVQEEELQSPGPTSQMVIQTEDTSAEGTEQIVGLDQSQLAGSQQVFVALGDGGEAAADSGIVAVNMEDLLTGRVTLICEENQ</sequence>
<dbReference type="Gene3D" id="3.90.70.10">
    <property type="entry name" value="Cysteine proteinases"/>
    <property type="match status" value="1"/>
</dbReference>
<evidence type="ECO:0000256" key="24">
    <source>
        <dbReference type="PROSITE-ProRule" id="PRU00042"/>
    </source>
</evidence>
<evidence type="ECO:0000256" key="16">
    <source>
        <dbReference type="ARBA" id="ARBA00022807"/>
    </source>
</evidence>
<evidence type="ECO:0000256" key="9">
    <source>
        <dbReference type="ARBA" id="ARBA00022499"/>
    </source>
</evidence>
<dbReference type="SUPFAM" id="SSF143791">
    <property type="entry name" value="DUSP-like"/>
    <property type="match status" value="1"/>
</dbReference>
<evidence type="ECO:0000256" key="13">
    <source>
        <dbReference type="ARBA" id="ARBA00022771"/>
    </source>
</evidence>
<dbReference type="GO" id="GO:0006508">
    <property type="term" value="P:proteolysis"/>
    <property type="evidence" value="ECO:0007669"/>
    <property type="project" value="UniProtKB-KW"/>
</dbReference>
<dbReference type="PROSITE" id="PS50157">
    <property type="entry name" value="ZINC_FINGER_C2H2_2"/>
    <property type="match status" value="11"/>
</dbReference>
<evidence type="ECO:0000256" key="2">
    <source>
        <dbReference type="ARBA" id="ARBA00003767"/>
    </source>
</evidence>
<dbReference type="Pfam" id="PF13843">
    <property type="entry name" value="DDE_Tnp_1_7"/>
    <property type="match status" value="1"/>
</dbReference>
<dbReference type="PROSITE" id="PS50097">
    <property type="entry name" value="BTB"/>
    <property type="match status" value="1"/>
</dbReference>
<dbReference type="GO" id="GO:0004843">
    <property type="term" value="F:cysteine-type deubiquitinase activity"/>
    <property type="evidence" value="ECO:0007669"/>
    <property type="project" value="UniProtKB-EC"/>
</dbReference>
<feature type="region of interest" description="Disordered" evidence="25">
    <location>
        <begin position="1784"/>
        <end position="1803"/>
    </location>
</feature>
<dbReference type="InterPro" id="IPR006615">
    <property type="entry name" value="Pept_C19_DUSP"/>
</dbReference>
<evidence type="ECO:0000259" key="27">
    <source>
        <dbReference type="PROSITE" id="PS50097"/>
    </source>
</evidence>
<evidence type="ECO:0000259" key="28">
    <source>
        <dbReference type="PROSITE" id="PS50157"/>
    </source>
</evidence>
<evidence type="ECO:0000256" key="21">
    <source>
        <dbReference type="ARBA" id="ARBA00023163"/>
    </source>
</evidence>
<dbReference type="PROSITE" id="PS50053">
    <property type="entry name" value="UBIQUITIN_2"/>
    <property type="match status" value="1"/>
</dbReference>
<evidence type="ECO:0000256" key="11">
    <source>
        <dbReference type="ARBA" id="ARBA00022723"/>
    </source>
</evidence>
<keyword evidence="17" id="KW-0862">Zinc</keyword>
<dbReference type="PROSITE" id="PS50235">
    <property type="entry name" value="USP_3"/>
    <property type="match status" value="1"/>
</dbReference>
<feature type="domain" description="USP" evidence="29">
    <location>
        <begin position="300"/>
        <end position="624"/>
    </location>
</feature>
<dbReference type="EMBL" id="JAUCMX010000023">
    <property type="protein sequence ID" value="KAK3512349.1"/>
    <property type="molecule type" value="Genomic_DNA"/>
</dbReference>
<feature type="domain" description="C2H2-type" evidence="28">
    <location>
        <begin position="2125"/>
        <end position="2157"/>
    </location>
</feature>
<feature type="domain" description="C2H2-type" evidence="28">
    <location>
        <begin position="1813"/>
        <end position="1842"/>
    </location>
</feature>
<keyword evidence="8" id="KW-0963">Cytoplasm</keyword>
<keyword evidence="16" id="KW-0788">Thiol protease</keyword>
<feature type="region of interest" description="Disordered" evidence="25">
    <location>
        <begin position="147"/>
        <end position="172"/>
    </location>
</feature>
<evidence type="ECO:0000256" key="5">
    <source>
        <dbReference type="ARBA" id="ARBA00006991"/>
    </source>
</evidence>
<dbReference type="InterPro" id="IPR029071">
    <property type="entry name" value="Ubiquitin-like_domsf"/>
</dbReference>
<dbReference type="FunFam" id="3.90.70.10:FF:000029">
    <property type="entry name" value="ubiquitin carboxyl-terminal hydrolase 48 isoform X1"/>
    <property type="match status" value="1"/>
</dbReference>
<dbReference type="PROSITE" id="PS51283">
    <property type="entry name" value="DUSP"/>
    <property type="match status" value="1"/>
</dbReference>
<evidence type="ECO:0000256" key="8">
    <source>
        <dbReference type="ARBA" id="ARBA00022490"/>
    </source>
</evidence>
<dbReference type="GO" id="GO:0016579">
    <property type="term" value="P:protein deubiquitination"/>
    <property type="evidence" value="ECO:0007669"/>
    <property type="project" value="InterPro"/>
</dbReference>
<keyword evidence="14" id="KW-0833">Ubl conjugation pathway</keyword>
<dbReference type="Pfam" id="PF00096">
    <property type="entry name" value="zf-C2H2"/>
    <property type="match status" value="5"/>
</dbReference>
<evidence type="ECO:0000256" key="6">
    <source>
        <dbReference type="ARBA" id="ARBA00009085"/>
    </source>
</evidence>
<comment type="function">
    <text evidence="2">May be involved in transcriptional regulation.</text>
</comment>
<feature type="domain" description="C2H2-type" evidence="28">
    <location>
        <begin position="2022"/>
        <end position="2050"/>
    </location>
</feature>
<evidence type="ECO:0000256" key="23">
    <source>
        <dbReference type="ARBA" id="ARBA00035173"/>
    </source>
</evidence>
<accession>A0AAE0Q1N8</accession>
<dbReference type="PROSITE" id="PS00028">
    <property type="entry name" value="ZINC_FINGER_C2H2_1"/>
    <property type="match status" value="11"/>
</dbReference>
<dbReference type="Pfam" id="PF00651">
    <property type="entry name" value="BTB"/>
    <property type="match status" value="1"/>
</dbReference>
<feature type="domain" description="Ubiquitin-like" evidence="26">
    <location>
        <begin position="1158"/>
        <end position="1209"/>
    </location>
</feature>
<dbReference type="InterPro" id="IPR036236">
    <property type="entry name" value="Znf_C2H2_sf"/>
</dbReference>
<dbReference type="GO" id="GO:0000981">
    <property type="term" value="F:DNA-binding transcription factor activity, RNA polymerase II-specific"/>
    <property type="evidence" value="ECO:0007669"/>
    <property type="project" value="TreeGrafter"/>
</dbReference>
<keyword evidence="21" id="KW-0804">Transcription</keyword>
<dbReference type="InterPro" id="IPR028889">
    <property type="entry name" value="USP"/>
</dbReference>
<dbReference type="PANTHER" id="PTHR24394:SF0">
    <property type="entry name" value="ZINC FINGER AND BTB DOMAIN-CONTAINING PROTEIN 40"/>
    <property type="match status" value="1"/>
</dbReference>
<keyword evidence="9" id="KW-1017">Isopeptide bond</keyword>
<name>A0AAE0Q1N8_9TELE</name>
<organism evidence="31 32">
    <name type="scientific">Hemibagrus guttatus</name>
    <dbReference type="NCBI Taxonomy" id="175788"/>
    <lineage>
        <taxon>Eukaryota</taxon>
        <taxon>Metazoa</taxon>
        <taxon>Chordata</taxon>
        <taxon>Craniata</taxon>
        <taxon>Vertebrata</taxon>
        <taxon>Euteleostomi</taxon>
        <taxon>Actinopterygii</taxon>
        <taxon>Neopterygii</taxon>
        <taxon>Teleostei</taxon>
        <taxon>Ostariophysi</taxon>
        <taxon>Siluriformes</taxon>
        <taxon>Bagridae</taxon>
        <taxon>Hemibagrus</taxon>
    </lineage>
</organism>
<dbReference type="GO" id="GO:0008270">
    <property type="term" value="F:zinc ion binding"/>
    <property type="evidence" value="ECO:0007669"/>
    <property type="project" value="UniProtKB-KW"/>
</dbReference>
<dbReference type="SUPFAM" id="SSF54236">
    <property type="entry name" value="Ubiquitin-like"/>
    <property type="match status" value="1"/>
</dbReference>
<evidence type="ECO:0000256" key="3">
    <source>
        <dbReference type="ARBA" id="ARBA00004123"/>
    </source>
</evidence>
<evidence type="ECO:0000256" key="14">
    <source>
        <dbReference type="ARBA" id="ARBA00022786"/>
    </source>
</evidence>
<dbReference type="CDD" id="cd02668">
    <property type="entry name" value="Peptidase_C19L"/>
    <property type="match status" value="1"/>
</dbReference>
<evidence type="ECO:0000259" key="26">
    <source>
        <dbReference type="PROSITE" id="PS50053"/>
    </source>
</evidence>
<dbReference type="Gene3D" id="3.30.160.60">
    <property type="entry name" value="Classic Zinc Finger"/>
    <property type="match status" value="9"/>
</dbReference>
<feature type="domain" description="C2H2-type" evidence="28">
    <location>
        <begin position="2050"/>
        <end position="2077"/>
    </location>
</feature>
<dbReference type="InterPro" id="IPR000210">
    <property type="entry name" value="BTB/POZ_dom"/>
</dbReference>
<evidence type="ECO:0000256" key="17">
    <source>
        <dbReference type="ARBA" id="ARBA00022833"/>
    </source>
</evidence>
<keyword evidence="15" id="KW-0378">Hydrolase</keyword>
<dbReference type="FunFam" id="3.30.160.60:FF:000696">
    <property type="entry name" value="Zinc finger and BTB domain containing 40"/>
    <property type="match status" value="1"/>
</dbReference>
<dbReference type="GO" id="GO:0003677">
    <property type="term" value="F:DNA binding"/>
    <property type="evidence" value="ECO:0007669"/>
    <property type="project" value="UniProtKB-KW"/>
</dbReference>
<keyword evidence="10" id="KW-0645">Protease</keyword>
<dbReference type="SMART" id="SM00225">
    <property type="entry name" value="BTB"/>
    <property type="match status" value="1"/>
</dbReference>
<feature type="domain" description="C2H2-type" evidence="28">
    <location>
        <begin position="1993"/>
        <end position="2021"/>
    </location>
</feature>
<dbReference type="GO" id="GO:0004197">
    <property type="term" value="F:cysteine-type endopeptidase activity"/>
    <property type="evidence" value="ECO:0007669"/>
    <property type="project" value="InterPro"/>
</dbReference>
<evidence type="ECO:0000313" key="31">
    <source>
        <dbReference type="EMBL" id="KAK3512349.1"/>
    </source>
</evidence>
<dbReference type="PROSITE" id="PS00973">
    <property type="entry name" value="USP_2"/>
    <property type="match status" value="1"/>
</dbReference>
<feature type="compositionally biased region" description="Acidic residues" evidence="25">
    <location>
        <begin position="152"/>
        <end position="161"/>
    </location>
</feature>
<feature type="domain" description="DUSP" evidence="30">
    <location>
        <begin position="665"/>
        <end position="759"/>
    </location>
</feature>
<gene>
    <name evidence="31" type="ORF">QTP70_006088</name>
</gene>
<dbReference type="GO" id="GO:0005737">
    <property type="term" value="C:cytoplasm"/>
    <property type="evidence" value="ECO:0007669"/>
    <property type="project" value="UniProtKB-SubCell"/>
</dbReference>
<keyword evidence="32" id="KW-1185">Reference proteome</keyword>
<dbReference type="SUPFAM" id="SSF54695">
    <property type="entry name" value="POZ domain"/>
    <property type="match status" value="1"/>
</dbReference>
<comment type="similarity">
    <text evidence="5">Belongs to the krueppel C2H2-type zinc-finger protein family.</text>
</comment>
<comment type="subcellular location">
    <subcellularLocation>
        <location evidence="4">Cytoplasm</location>
    </subcellularLocation>
    <subcellularLocation>
        <location evidence="3">Nucleus</location>
    </subcellularLocation>
</comment>
<keyword evidence="20" id="KW-0238">DNA-binding</keyword>
<feature type="compositionally biased region" description="Basic and acidic residues" evidence="25">
    <location>
        <begin position="1081"/>
        <end position="1105"/>
    </location>
</feature>
<dbReference type="SUPFAM" id="SSF54001">
    <property type="entry name" value="Cysteine proteinases"/>
    <property type="match status" value="1"/>
</dbReference>
<dbReference type="InterPro" id="IPR029526">
    <property type="entry name" value="PGBD"/>
</dbReference>
<feature type="domain" description="C2H2-type" evidence="28">
    <location>
        <begin position="1843"/>
        <end position="1871"/>
    </location>
</feature>
<feature type="domain" description="C2H2-type" evidence="28">
    <location>
        <begin position="1965"/>
        <end position="1992"/>
    </location>
</feature>
<dbReference type="CDD" id="cd01795">
    <property type="entry name" value="Ubl_USP48"/>
    <property type="match status" value="1"/>
</dbReference>
<evidence type="ECO:0000256" key="22">
    <source>
        <dbReference type="ARBA" id="ARBA00023242"/>
    </source>
</evidence>
<feature type="compositionally biased region" description="Basic and acidic residues" evidence="25">
    <location>
        <begin position="1789"/>
        <end position="1802"/>
    </location>
</feature>
<keyword evidence="22" id="KW-0539">Nucleus</keyword>
<dbReference type="GO" id="GO:0005634">
    <property type="term" value="C:nucleus"/>
    <property type="evidence" value="ECO:0007669"/>
    <property type="project" value="UniProtKB-SubCell"/>
</dbReference>
<feature type="domain" description="C2H2-type" evidence="28">
    <location>
        <begin position="1936"/>
        <end position="1964"/>
    </location>
</feature>